<dbReference type="SUPFAM" id="SSF47203">
    <property type="entry name" value="Acyl-CoA dehydrogenase C-terminal domain-like"/>
    <property type="match status" value="1"/>
</dbReference>
<gene>
    <name evidence="10" type="ORF">E1263_37410</name>
</gene>
<dbReference type="PIRSF" id="PIRSF016578">
    <property type="entry name" value="HsaA"/>
    <property type="match status" value="1"/>
</dbReference>
<evidence type="ECO:0000256" key="3">
    <source>
        <dbReference type="ARBA" id="ARBA00022630"/>
    </source>
</evidence>
<dbReference type="PANTHER" id="PTHR43884">
    <property type="entry name" value="ACYL-COA DEHYDROGENASE"/>
    <property type="match status" value="1"/>
</dbReference>
<dbReference type="PROSITE" id="PS00072">
    <property type="entry name" value="ACYL_COA_DH_1"/>
    <property type="match status" value="1"/>
</dbReference>
<feature type="domain" description="Acyl-CoA oxidase/dehydrogenase middle" evidence="8">
    <location>
        <begin position="124"/>
        <end position="216"/>
    </location>
</feature>
<dbReference type="FunFam" id="2.40.110.10:FF:000001">
    <property type="entry name" value="Acyl-CoA dehydrogenase, mitochondrial"/>
    <property type="match status" value="1"/>
</dbReference>
<dbReference type="OrthoDB" id="142556at2"/>
<sequence length="383" mass="41012">MTVDRLLPTEESADLLALVRDLAEHELAPYAAKAEETESFPRDAFRTLGKAGLLGLPYPEQWGGAEQPYEVYLQMLEEIAAAWMSVGVGVSVHTMASYAMARFGTDEQKQRLLPDMVGGDLLGAYALSEPQAGSDISAMTTKAVRDGDSYVLTGTKSWITHGSHADFYTTFARTSADPKHGISAFHVPAPAEGLSFGAPERKMGLTGSATTLVNYDGVRIPAANLIGAEGDGMRIALSALDSGRLGIAACAIGLAQAALEVAASYAKQRQQFGQAIGEFQGVQFLLADMAAAVESGRATYLQAARRRDLGRPFTQQAAIAKLVCTDAAMKVTTDAVQVLGGYGYTREFPAERYMREAKVTQIFEGTNQIQRLVISRDLLRSAS</sequence>
<comment type="caution">
    <text evidence="10">The sequence shown here is derived from an EMBL/GenBank/DDBJ whole genome shotgun (WGS) entry which is preliminary data.</text>
</comment>
<dbReference type="Pfam" id="PF02771">
    <property type="entry name" value="Acyl-CoA_dh_N"/>
    <property type="match status" value="1"/>
</dbReference>
<dbReference type="GO" id="GO:0050660">
    <property type="term" value="F:flavin adenine dinucleotide binding"/>
    <property type="evidence" value="ECO:0007669"/>
    <property type="project" value="InterPro"/>
</dbReference>
<evidence type="ECO:0000256" key="6">
    <source>
        <dbReference type="RuleBase" id="RU362125"/>
    </source>
</evidence>
<dbReference type="PROSITE" id="PS00073">
    <property type="entry name" value="ACYL_COA_DH_2"/>
    <property type="match status" value="1"/>
</dbReference>
<proteinExistence type="inferred from homology"/>
<protein>
    <submittedName>
        <fullName evidence="10">Acyl-CoA dehydrogenase</fullName>
    </submittedName>
</protein>
<dbReference type="Gene3D" id="1.20.140.10">
    <property type="entry name" value="Butyryl-CoA Dehydrogenase, subunit A, domain 3"/>
    <property type="match status" value="1"/>
</dbReference>
<evidence type="ECO:0000256" key="4">
    <source>
        <dbReference type="ARBA" id="ARBA00022827"/>
    </source>
</evidence>
<dbReference type="EMBL" id="SMKX01000185">
    <property type="protein sequence ID" value="TDD46001.1"/>
    <property type="molecule type" value="Genomic_DNA"/>
</dbReference>
<dbReference type="InterPro" id="IPR009075">
    <property type="entry name" value="AcylCo_DH/oxidase_C"/>
</dbReference>
<organism evidence="10 11">
    <name type="scientific">Kribbella antibiotica</name>
    <dbReference type="NCBI Taxonomy" id="190195"/>
    <lineage>
        <taxon>Bacteria</taxon>
        <taxon>Bacillati</taxon>
        <taxon>Actinomycetota</taxon>
        <taxon>Actinomycetes</taxon>
        <taxon>Propionibacteriales</taxon>
        <taxon>Kribbellaceae</taxon>
        <taxon>Kribbella</taxon>
    </lineage>
</organism>
<dbReference type="Gene3D" id="1.10.540.10">
    <property type="entry name" value="Acyl-CoA dehydrogenase/oxidase, N-terminal domain"/>
    <property type="match status" value="1"/>
</dbReference>
<dbReference type="RefSeq" id="WP_132176291.1">
    <property type="nucleotide sequence ID" value="NZ_SMKX01000185.1"/>
</dbReference>
<dbReference type="FunFam" id="1.20.140.10:FF:000004">
    <property type="entry name" value="Acyl-CoA dehydrogenase FadE25"/>
    <property type="match status" value="1"/>
</dbReference>
<keyword evidence="3 6" id="KW-0285">Flavoprotein</keyword>
<keyword evidence="4 6" id="KW-0274">FAD</keyword>
<dbReference type="InterPro" id="IPR009100">
    <property type="entry name" value="AcylCoA_DH/oxidase_NM_dom_sf"/>
</dbReference>
<keyword evidence="5 6" id="KW-0560">Oxidoreductase</keyword>
<dbReference type="Gene3D" id="2.40.110.10">
    <property type="entry name" value="Butyryl-CoA Dehydrogenase, subunit A, domain 2"/>
    <property type="match status" value="1"/>
</dbReference>
<evidence type="ECO:0000259" key="7">
    <source>
        <dbReference type="Pfam" id="PF00441"/>
    </source>
</evidence>
<dbReference type="InterPro" id="IPR013786">
    <property type="entry name" value="AcylCoA_DH/ox_N"/>
</dbReference>
<evidence type="ECO:0000313" key="10">
    <source>
        <dbReference type="EMBL" id="TDD46001.1"/>
    </source>
</evidence>
<dbReference type="PANTHER" id="PTHR43884:SF12">
    <property type="entry name" value="ISOVALERYL-COA DEHYDROGENASE, MITOCHONDRIAL-RELATED"/>
    <property type="match status" value="1"/>
</dbReference>
<dbReference type="Pfam" id="PF02770">
    <property type="entry name" value="Acyl-CoA_dh_M"/>
    <property type="match status" value="1"/>
</dbReference>
<evidence type="ECO:0000256" key="1">
    <source>
        <dbReference type="ARBA" id="ARBA00001974"/>
    </source>
</evidence>
<evidence type="ECO:0000259" key="8">
    <source>
        <dbReference type="Pfam" id="PF02770"/>
    </source>
</evidence>
<dbReference type="Proteomes" id="UP000295124">
    <property type="component" value="Unassembled WGS sequence"/>
</dbReference>
<comment type="cofactor">
    <cofactor evidence="1 6">
        <name>FAD</name>
        <dbReference type="ChEBI" id="CHEBI:57692"/>
    </cofactor>
</comment>
<evidence type="ECO:0000256" key="2">
    <source>
        <dbReference type="ARBA" id="ARBA00009347"/>
    </source>
</evidence>
<evidence type="ECO:0000259" key="9">
    <source>
        <dbReference type="Pfam" id="PF02771"/>
    </source>
</evidence>
<evidence type="ECO:0000256" key="5">
    <source>
        <dbReference type="ARBA" id="ARBA00023002"/>
    </source>
</evidence>
<dbReference type="InterPro" id="IPR006091">
    <property type="entry name" value="Acyl-CoA_Oxase/DH_mid-dom"/>
</dbReference>
<evidence type="ECO:0000313" key="11">
    <source>
        <dbReference type="Proteomes" id="UP000295124"/>
    </source>
</evidence>
<dbReference type="GO" id="GO:0003995">
    <property type="term" value="F:acyl-CoA dehydrogenase activity"/>
    <property type="evidence" value="ECO:0007669"/>
    <property type="project" value="InterPro"/>
</dbReference>
<feature type="domain" description="Acyl-CoA dehydrogenase/oxidase N-terminal" evidence="9">
    <location>
        <begin position="9"/>
        <end position="120"/>
    </location>
</feature>
<dbReference type="InterPro" id="IPR006089">
    <property type="entry name" value="Acyl-CoA_DH_CS"/>
</dbReference>
<dbReference type="AlphaFoldDB" id="A0A4R4YLX7"/>
<accession>A0A4R4YLX7</accession>
<feature type="domain" description="Acyl-CoA dehydrogenase/oxidase C-terminal" evidence="7">
    <location>
        <begin position="230"/>
        <end position="378"/>
    </location>
</feature>
<reference evidence="10 11" key="1">
    <citation type="submission" date="2019-03" db="EMBL/GenBank/DDBJ databases">
        <title>Draft genome sequences of novel Actinobacteria.</title>
        <authorList>
            <person name="Sahin N."/>
            <person name="Ay H."/>
            <person name="Saygin H."/>
        </authorList>
    </citation>
    <scope>NUCLEOTIDE SEQUENCE [LARGE SCALE GENOMIC DNA]</scope>
    <source>
        <strain evidence="10 11">JCM 13523</strain>
    </source>
</reference>
<dbReference type="InterPro" id="IPR046373">
    <property type="entry name" value="Acyl-CoA_Oxase/DH_mid-dom_sf"/>
</dbReference>
<dbReference type="SUPFAM" id="SSF56645">
    <property type="entry name" value="Acyl-CoA dehydrogenase NM domain-like"/>
    <property type="match status" value="1"/>
</dbReference>
<dbReference type="InterPro" id="IPR037069">
    <property type="entry name" value="AcylCoA_DH/ox_N_sf"/>
</dbReference>
<dbReference type="Pfam" id="PF00441">
    <property type="entry name" value="Acyl-CoA_dh_1"/>
    <property type="match status" value="1"/>
</dbReference>
<comment type="similarity">
    <text evidence="2 6">Belongs to the acyl-CoA dehydrogenase family.</text>
</comment>
<name>A0A4R4YLX7_9ACTN</name>
<dbReference type="InterPro" id="IPR036250">
    <property type="entry name" value="AcylCo_DH-like_C"/>
</dbReference>
<keyword evidence="11" id="KW-1185">Reference proteome</keyword>